<dbReference type="GO" id="GO:0007166">
    <property type="term" value="P:cell surface receptor signaling pathway"/>
    <property type="evidence" value="ECO:0007669"/>
    <property type="project" value="InterPro"/>
</dbReference>
<proteinExistence type="predicted"/>
<dbReference type="EMBL" id="JARIHO010000057">
    <property type="protein sequence ID" value="KAJ7318597.1"/>
    <property type="molecule type" value="Genomic_DNA"/>
</dbReference>
<feature type="non-terminal residue" evidence="2">
    <location>
        <position position="725"/>
    </location>
</feature>
<dbReference type="Proteomes" id="UP001218218">
    <property type="component" value="Unassembled WGS sequence"/>
</dbReference>
<dbReference type="CDD" id="cd21037">
    <property type="entry name" value="MLKL_NTD"/>
    <property type="match status" value="1"/>
</dbReference>
<comment type="caution">
    <text evidence="2">The sequence shown here is derived from an EMBL/GenBank/DDBJ whole genome shotgun (WGS) entry which is preliminary data.</text>
</comment>
<organism evidence="2 3">
    <name type="scientific">Mycena albidolilacea</name>
    <dbReference type="NCBI Taxonomy" id="1033008"/>
    <lineage>
        <taxon>Eukaryota</taxon>
        <taxon>Fungi</taxon>
        <taxon>Dikarya</taxon>
        <taxon>Basidiomycota</taxon>
        <taxon>Agaricomycotina</taxon>
        <taxon>Agaricomycetes</taxon>
        <taxon>Agaricomycetidae</taxon>
        <taxon>Agaricales</taxon>
        <taxon>Marasmiineae</taxon>
        <taxon>Mycenaceae</taxon>
        <taxon>Mycena</taxon>
    </lineage>
</organism>
<dbReference type="PANTHER" id="PTHR47691:SF3">
    <property type="entry name" value="HTH-TYPE TRANSCRIPTIONAL REGULATOR RV0890C-RELATED"/>
    <property type="match status" value="1"/>
</dbReference>
<gene>
    <name evidence="2" type="ORF">DFH08DRAFT_398318</name>
</gene>
<evidence type="ECO:0000313" key="3">
    <source>
        <dbReference type="Proteomes" id="UP001218218"/>
    </source>
</evidence>
<name>A0AAD7EG89_9AGAR</name>
<protein>
    <recommendedName>
        <fullName evidence="1">Novel STAND NTPase 1 domain-containing protein</fullName>
    </recommendedName>
</protein>
<reference evidence="2" key="1">
    <citation type="submission" date="2023-03" db="EMBL/GenBank/DDBJ databases">
        <title>Massive genome expansion in bonnet fungi (Mycena s.s.) driven by repeated elements and novel gene families across ecological guilds.</title>
        <authorList>
            <consortium name="Lawrence Berkeley National Laboratory"/>
            <person name="Harder C.B."/>
            <person name="Miyauchi S."/>
            <person name="Viragh M."/>
            <person name="Kuo A."/>
            <person name="Thoen E."/>
            <person name="Andreopoulos B."/>
            <person name="Lu D."/>
            <person name="Skrede I."/>
            <person name="Drula E."/>
            <person name="Henrissat B."/>
            <person name="Morin E."/>
            <person name="Kohler A."/>
            <person name="Barry K."/>
            <person name="LaButti K."/>
            <person name="Morin E."/>
            <person name="Salamov A."/>
            <person name="Lipzen A."/>
            <person name="Mereny Z."/>
            <person name="Hegedus B."/>
            <person name="Baldrian P."/>
            <person name="Stursova M."/>
            <person name="Weitz H."/>
            <person name="Taylor A."/>
            <person name="Grigoriev I.V."/>
            <person name="Nagy L.G."/>
            <person name="Martin F."/>
            <person name="Kauserud H."/>
        </authorList>
    </citation>
    <scope>NUCLEOTIDE SEQUENCE</scope>
    <source>
        <strain evidence="2">CBHHK002</strain>
    </source>
</reference>
<evidence type="ECO:0000313" key="2">
    <source>
        <dbReference type="EMBL" id="KAJ7318597.1"/>
    </source>
</evidence>
<dbReference type="SUPFAM" id="SSF52540">
    <property type="entry name" value="P-loop containing nucleoside triphosphate hydrolases"/>
    <property type="match status" value="1"/>
</dbReference>
<dbReference type="InterPro" id="IPR027417">
    <property type="entry name" value="P-loop_NTPase"/>
</dbReference>
<dbReference type="Gene3D" id="1.20.930.20">
    <property type="entry name" value="Adaptor protein Cbl, N-terminal domain"/>
    <property type="match status" value="1"/>
</dbReference>
<dbReference type="AlphaFoldDB" id="A0AAD7EG89"/>
<keyword evidence="3" id="KW-1185">Reference proteome</keyword>
<feature type="domain" description="Novel STAND NTPase 1" evidence="1">
    <location>
        <begin position="292"/>
        <end position="432"/>
    </location>
</feature>
<accession>A0AAD7EG89</accession>
<evidence type="ECO:0000259" key="1">
    <source>
        <dbReference type="Pfam" id="PF20703"/>
    </source>
</evidence>
<dbReference type="InterPro" id="IPR049052">
    <property type="entry name" value="nSTAND1"/>
</dbReference>
<dbReference type="Gene3D" id="3.40.50.300">
    <property type="entry name" value="P-loop containing nucleotide triphosphate hydrolases"/>
    <property type="match status" value="1"/>
</dbReference>
<dbReference type="InterPro" id="IPR059179">
    <property type="entry name" value="MLKL-like_MCAfunc"/>
</dbReference>
<dbReference type="PANTHER" id="PTHR47691">
    <property type="entry name" value="REGULATOR-RELATED"/>
    <property type="match status" value="1"/>
</dbReference>
<dbReference type="InterPro" id="IPR036537">
    <property type="entry name" value="Adaptor_Cbl_N_dom_sf"/>
</dbReference>
<dbReference type="Pfam" id="PF20703">
    <property type="entry name" value="nSTAND1"/>
    <property type="match status" value="1"/>
</dbReference>
<sequence length="725" mass="81835">MLYLLTYDLLPLDVSYISAIPRFNYQDGSSFITRFHSTFPDGESFCSIYTAQQQWQAYHPYFLSCSSTDLTTLAIVVDTHLTLRMLTQPTNTQIRMQSIAACLTLATNSLEILGSSLEAPFLHAICNTTQSLLRNIGTVKENQNNCIMLMEQTYELLNAIIVTHIRSDTGGELLPSVLYHIGKFTETLHKVHTFIEAQRSGSKFKKLFQRAEMSTLLKDCQDGLQQGLDFFQINIIIDITNMREDAEQRHKEVLGMIEALSEAPSSDRASTIDRFYSASYNSSTSISMLPSEPKIFHGRGPELSDVLQLFREGTPRIAILGTGGMGKTSLARAIVHHEEIATRYGQNRFFVACDAVLNEIHLAVLIGTHLGLQISKNLTQPVVQHFTSGPPSLLILDNLETFWEPANSRGDVEEFLSLITDVPHLALMITMRGVERPAKVRWTRPFLPPLKPLDHGAARQMFFDIAEDNHNPEEVNKVLFLTDNMPLAINLLAHIVDLEGCTCVLSRWEEEKTSLISEGCDRRSNLDLSISLSLSSPRIDSVPHSKELLSLLSMLPEGLSDVELIHSKLPIDDILACKAALIRTALAYRDDQNRLKALMPISEHMHKFRPPQDYLIRPLFKYFYKLVVVFREQGIQMWSTMAEQISSNLANIQNVLHNGLQQGHPDLKDSISCALHLNTFSRLIGRGPIPLFDQLRNVLSHCSDHQLEAYFITELFGSWYYYPIS</sequence>